<protein>
    <recommendedName>
        <fullName evidence="2">Macro domain-containing protein</fullName>
    </recommendedName>
</protein>
<organism evidence="3 4">
    <name type="scientific">Cyclospora cayetanensis</name>
    <dbReference type="NCBI Taxonomy" id="88456"/>
    <lineage>
        <taxon>Eukaryota</taxon>
        <taxon>Sar</taxon>
        <taxon>Alveolata</taxon>
        <taxon>Apicomplexa</taxon>
        <taxon>Conoidasida</taxon>
        <taxon>Coccidia</taxon>
        <taxon>Eucoccidiorida</taxon>
        <taxon>Eimeriorina</taxon>
        <taxon>Eimeriidae</taxon>
        <taxon>Cyclospora</taxon>
    </lineage>
</organism>
<dbReference type="InterPro" id="IPR043472">
    <property type="entry name" value="Macro_dom-like"/>
</dbReference>
<dbReference type="VEuPathDB" id="ToxoDB:LOC34624535"/>
<proteinExistence type="predicted"/>
<name>A0A1D3D5M4_9EIME</name>
<sequence length="334" mass="37513">MPPNMVPYRGLGLAALERGGEALQRALFKGLKKALQRKRQLPLPSFEEYPEGKGSSTEAARRLAHTCRLCFNFLNKHQIRSVLMPFIGLGVYGFEPKRAAHILVQAAIEEMLQVDAVSPLYSLSRIDLVDVDFRAAGVLAEAVREAESLWIPEKQVITAPQYWSRQSRRILEVSDSLLSYCKRHTRVSFKKHHGVIRRQKKHYFSNIRPFMWRASRVLQPPAFLVRFTPHTCVCSLCSLPVYREAIGGSLLSCLSPPVCTRMGLRVQAKSAVLKHSGAPAAQQLPARPFFLKGVSAILYPPRVSGFPSLRLRRDGQFTGTNKMPSVSEKAKPRL</sequence>
<dbReference type="AlphaFoldDB" id="A0A1D3D5M4"/>
<dbReference type="Proteomes" id="UP000095192">
    <property type="component" value="Unassembled WGS sequence"/>
</dbReference>
<evidence type="ECO:0000259" key="2">
    <source>
        <dbReference type="PROSITE" id="PS51154"/>
    </source>
</evidence>
<dbReference type="InParanoid" id="A0A1D3D5M4"/>
<evidence type="ECO:0000256" key="1">
    <source>
        <dbReference type="SAM" id="MobiDB-lite"/>
    </source>
</evidence>
<dbReference type="VEuPathDB" id="ToxoDB:cyc_08994"/>
<feature type="domain" description="Macro" evidence="2">
    <location>
        <begin position="1"/>
        <end position="147"/>
    </location>
</feature>
<dbReference type="Pfam" id="PF01661">
    <property type="entry name" value="Macro"/>
    <property type="match status" value="1"/>
</dbReference>
<reference evidence="3 4" key="1">
    <citation type="journal article" date="2016" name="BMC Genomics">
        <title>Comparative genomics reveals Cyclospora cayetanensis possesses coccidia-like metabolism and invasion components but unique surface antigens.</title>
        <authorList>
            <person name="Liu S."/>
            <person name="Wang L."/>
            <person name="Zheng H."/>
            <person name="Xu Z."/>
            <person name="Roellig D.M."/>
            <person name="Li N."/>
            <person name="Frace M.A."/>
            <person name="Tang K."/>
            <person name="Arrowood M.J."/>
            <person name="Moss D.M."/>
            <person name="Zhang L."/>
            <person name="Feng Y."/>
            <person name="Xiao L."/>
        </authorList>
    </citation>
    <scope>NUCLEOTIDE SEQUENCE [LARGE SCALE GENOMIC DNA]</scope>
    <source>
        <strain evidence="3 4">CHN_HEN01</strain>
    </source>
</reference>
<dbReference type="EMBL" id="JROU02000638">
    <property type="protein sequence ID" value="OEH78744.1"/>
    <property type="molecule type" value="Genomic_DNA"/>
</dbReference>
<accession>A0A1D3D5M4</accession>
<dbReference type="FunCoup" id="A0A1D3D5M4">
    <property type="interactions" value="36"/>
</dbReference>
<comment type="caution">
    <text evidence="3">The sequence shown here is derived from an EMBL/GenBank/DDBJ whole genome shotgun (WGS) entry which is preliminary data.</text>
</comment>
<gene>
    <name evidence="3" type="ORF">cyc_08994</name>
</gene>
<dbReference type="SUPFAM" id="SSF52949">
    <property type="entry name" value="Macro domain-like"/>
    <property type="match status" value="1"/>
</dbReference>
<evidence type="ECO:0000313" key="4">
    <source>
        <dbReference type="Proteomes" id="UP000095192"/>
    </source>
</evidence>
<dbReference type="Gene3D" id="3.40.220.10">
    <property type="entry name" value="Leucine Aminopeptidase, subunit E, domain 1"/>
    <property type="match status" value="1"/>
</dbReference>
<dbReference type="InterPro" id="IPR002589">
    <property type="entry name" value="Macro_dom"/>
</dbReference>
<feature type="region of interest" description="Disordered" evidence="1">
    <location>
        <begin position="314"/>
        <end position="334"/>
    </location>
</feature>
<keyword evidence="4" id="KW-1185">Reference proteome</keyword>
<evidence type="ECO:0000313" key="3">
    <source>
        <dbReference type="EMBL" id="OEH78744.1"/>
    </source>
</evidence>
<dbReference type="PROSITE" id="PS51154">
    <property type="entry name" value="MACRO"/>
    <property type="match status" value="1"/>
</dbReference>